<sequence length="144" mass="16339">MVYIDDTLMESGTDEISPGTPSESASLAEIEDIMEKPVSRKVVSDDLLNNCKIEDFIFSKEDDNLAVNYKNEAGINRLNIYKTEDGELIESNLDGKFSKEVYNVKANYFEDENLNFTVYKNDNSKDNLTGVYDINIKSLEITKL</sequence>
<proteinExistence type="predicted"/>
<name>L1QP92_9CLOT</name>
<evidence type="ECO:0000313" key="1">
    <source>
        <dbReference type="EMBL" id="EKY29798.1"/>
    </source>
</evidence>
<reference evidence="1 2" key="1">
    <citation type="submission" date="2012-05" db="EMBL/GenBank/DDBJ databases">
        <authorList>
            <person name="Weinstock G."/>
            <person name="Sodergren E."/>
            <person name="Lobos E.A."/>
            <person name="Fulton L."/>
            <person name="Fulton R."/>
            <person name="Courtney L."/>
            <person name="Fronick C."/>
            <person name="O'Laughlin M."/>
            <person name="Godfrey J."/>
            <person name="Wilson R.M."/>
            <person name="Miner T."/>
            <person name="Farmer C."/>
            <person name="Delehaunty K."/>
            <person name="Cordes M."/>
            <person name="Minx P."/>
            <person name="Tomlinson C."/>
            <person name="Chen J."/>
            <person name="Wollam A."/>
            <person name="Pepin K.H."/>
            <person name="Bhonagiri V."/>
            <person name="Zhang X."/>
            <person name="Suruliraj S."/>
            <person name="Warren W."/>
            <person name="Mitreva M."/>
            <person name="Mardis E.R."/>
            <person name="Wilson R.K."/>
        </authorList>
    </citation>
    <scope>NUCLEOTIDE SEQUENCE [LARGE SCALE GENOMIC DNA]</scope>
    <source>
        <strain evidence="1 2">DSM 1785</strain>
    </source>
</reference>
<protein>
    <submittedName>
        <fullName evidence="1">Uncharacterized protein</fullName>
    </submittedName>
</protein>
<dbReference type="Proteomes" id="UP000010420">
    <property type="component" value="Unassembled WGS sequence"/>
</dbReference>
<dbReference type="STRING" id="545697.HMPREF0216_00042"/>
<gene>
    <name evidence="1" type="ORF">HMPREF0216_00042</name>
</gene>
<dbReference type="AlphaFoldDB" id="L1QP92"/>
<evidence type="ECO:0000313" key="2">
    <source>
        <dbReference type="Proteomes" id="UP000010420"/>
    </source>
</evidence>
<dbReference type="EMBL" id="AMEZ01000002">
    <property type="protein sequence ID" value="EKY29798.1"/>
    <property type="molecule type" value="Genomic_DNA"/>
</dbReference>
<dbReference type="HOGENOM" id="CLU_1793099_0_0_9"/>
<keyword evidence="2" id="KW-1185">Reference proteome</keyword>
<dbReference type="PATRIC" id="fig|545697.3.peg.43"/>
<comment type="caution">
    <text evidence="1">The sequence shown here is derived from an EMBL/GenBank/DDBJ whole genome shotgun (WGS) entry which is preliminary data.</text>
</comment>
<accession>L1QP92</accession>
<organism evidence="1 2">
    <name type="scientific">Clostridium celatum DSM 1785</name>
    <dbReference type="NCBI Taxonomy" id="545697"/>
    <lineage>
        <taxon>Bacteria</taxon>
        <taxon>Bacillati</taxon>
        <taxon>Bacillota</taxon>
        <taxon>Clostridia</taxon>
        <taxon>Eubacteriales</taxon>
        <taxon>Clostridiaceae</taxon>
        <taxon>Clostridium</taxon>
    </lineage>
</organism>